<dbReference type="GO" id="GO:0016020">
    <property type="term" value="C:membrane"/>
    <property type="evidence" value="ECO:0007669"/>
    <property type="project" value="TreeGrafter"/>
</dbReference>
<evidence type="ECO:0000313" key="3">
    <source>
        <dbReference type="Proteomes" id="UP000572635"/>
    </source>
</evidence>
<dbReference type="Gene3D" id="3.40.50.1820">
    <property type="entry name" value="alpha/beta hydrolase"/>
    <property type="match status" value="1"/>
</dbReference>
<dbReference type="InterPro" id="IPR000073">
    <property type="entry name" value="AB_hydrolase_1"/>
</dbReference>
<keyword evidence="3" id="KW-1185">Reference proteome</keyword>
<dbReference type="InterPro" id="IPR050266">
    <property type="entry name" value="AB_hydrolase_sf"/>
</dbReference>
<gene>
    <name evidence="2" type="ORF">HDA36_005084</name>
</gene>
<dbReference type="PANTHER" id="PTHR43798">
    <property type="entry name" value="MONOACYLGLYCEROL LIPASE"/>
    <property type="match status" value="1"/>
</dbReference>
<dbReference type="SUPFAM" id="SSF53474">
    <property type="entry name" value="alpha/beta-Hydrolases"/>
    <property type="match status" value="1"/>
</dbReference>
<dbReference type="InterPro" id="IPR029058">
    <property type="entry name" value="AB_hydrolase_fold"/>
</dbReference>
<sequence length="276" mass="28601">MHHLDRTGGRIAYDLHGAEDGPLVVCVPGMADVRATYRHLAPALAEAGHRVAVMDLRGHGDSDSTFADHSTLATAADTAALIEELGGPAVVVGNSLGATAAAWVAATRPELVSGTVLLGAFLRGDGLRGLPALLLRAMLLRPWGPALGAAYLRGLFKGRTSEGHAEHIAAIRAQLGPADRYRAVTATIANSFRPVPARLDEVAAPALVVMGADDPDWPDPVAEADWIADRLGARKLIVPECGHYPAAQRPDLVVPAVLEFAASVAPARGAEEAAGA</sequence>
<dbReference type="InterPro" id="IPR000639">
    <property type="entry name" value="Epox_hydrolase-like"/>
</dbReference>
<evidence type="ECO:0000313" key="2">
    <source>
        <dbReference type="EMBL" id="MBB5435000.1"/>
    </source>
</evidence>
<organism evidence="2 3">
    <name type="scientific">Nocardiopsis composta</name>
    <dbReference type="NCBI Taxonomy" id="157465"/>
    <lineage>
        <taxon>Bacteria</taxon>
        <taxon>Bacillati</taxon>
        <taxon>Actinomycetota</taxon>
        <taxon>Actinomycetes</taxon>
        <taxon>Streptosporangiales</taxon>
        <taxon>Nocardiopsidaceae</taxon>
        <taxon>Nocardiopsis</taxon>
    </lineage>
</organism>
<dbReference type="RefSeq" id="WP_184396275.1">
    <property type="nucleotide sequence ID" value="NZ_BAAAJD010000203.1"/>
</dbReference>
<dbReference type="PANTHER" id="PTHR43798:SF33">
    <property type="entry name" value="HYDROLASE, PUTATIVE (AFU_ORTHOLOGUE AFUA_2G14860)-RELATED"/>
    <property type="match status" value="1"/>
</dbReference>
<evidence type="ECO:0000259" key="1">
    <source>
        <dbReference type="Pfam" id="PF12697"/>
    </source>
</evidence>
<feature type="domain" description="AB hydrolase-1" evidence="1">
    <location>
        <begin position="24"/>
        <end position="255"/>
    </location>
</feature>
<dbReference type="AlphaFoldDB" id="A0A7W8QSA3"/>
<dbReference type="PRINTS" id="PR00412">
    <property type="entry name" value="EPOXHYDRLASE"/>
</dbReference>
<dbReference type="EMBL" id="JACHDB010000001">
    <property type="protein sequence ID" value="MBB5435000.1"/>
    <property type="molecule type" value="Genomic_DNA"/>
</dbReference>
<accession>A0A7W8QSA3</accession>
<name>A0A7W8QSA3_9ACTN</name>
<dbReference type="PRINTS" id="PR00111">
    <property type="entry name" value="ABHYDROLASE"/>
</dbReference>
<dbReference type="GO" id="GO:0003824">
    <property type="term" value="F:catalytic activity"/>
    <property type="evidence" value="ECO:0007669"/>
    <property type="project" value="InterPro"/>
</dbReference>
<protein>
    <submittedName>
        <fullName evidence="2">Pimeloyl-ACP methyl ester carboxylesterase</fullName>
    </submittedName>
</protein>
<comment type="caution">
    <text evidence="2">The sequence shown here is derived from an EMBL/GenBank/DDBJ whole genome shotgun (WGS) entry which is preliminary data.</text>
</comment>
<reference evidence="2 3" key="1">
    <citation type="submission" date="2020-08" db="EMBL/GenBank/DDBJ databases">
        <title>Sequencing the genomes of 1000 actinobacteria strains.</title>
        <authorList>
            <person name="Klenk H.-P."/>
        </authorList>
    </citation>
    <scope>NUCLEOTIDE SEQUENCE [LARGE SCALE GENOMIC DNA]</scope>
    <source>
        <strain evidence="2 3">DSM 44551</strain>
    </source>
</reference>
<dbReference type="Proteomes" id="UP000572635">
    <property type="component" value="Unassembled WGS sequence"/>
</dbReference>
<dbReference type="Pfam" id="PF12697">
    <property type="entry name" value="Abhydrolase_6"/>
    <property type="match status" value="1"/>
</dbReference>
<proteinExistence type="predicted"/>